<dbReference type="GO" id="GO:0008483">
    <property type="term" value="F:transaminase activity"/>
    <property type="evidence" value="ECO:0007669"/>
    <property type="project" value="UniProtKB-KW"/>
</dbReference>
<evidence type="ECO:0000256" key="2">
    <source>
        <dbReference type="ARBA" id="ARBA00022576"/>
    </source>
</evidence>
<dbReference type="InterPro" id="IPR015421">
    <property type="entry name" value="PyrdxlP-dep_Trfase_major"/>
</dbReference>
<dbReference type="InterPro" id="IPR015422">
    <property type="entry name" value="PyrdxlP-dep_Trfase_small"/>
</dbReference>
<dbReference type="CDD" id="cd00609">
    <property type="entry name" value="AAT_like"/>
    <property type="match status" value="1"/>
</dbReference>
<dbReference type="RefSeq" id="WP_122628829.1">
    <property type="nucleotide sequence ID" value="NZ_UPPP01000083.1"/>
</dbReference>
<protein>
    <recommendedName>
        <fullName evidence="4">Aminotransferase</fullName>
        <ecNumber evidence="4">2.6.1.-</ecNumber>
    </recommendedName>
</protein>
<dbReference type="InterPro" id="IPR015424">
    <property type="entry name" value="PyrdxlP-dep_Trfase"/>
</dbReference>
<comment type="cofactor">
    <cofactor evidence="1 4">
        <name>pyridoxal 5'-phosphate</name>
        <dbReference type="ChEBI" id="CHEBI:597326"/>
    </cofactor>
</comment>
<dbReference type="PANTHER" id="PTHR42832:SF3">
    <property type="entry name" value="L-GLUTAMINE--4-(METHYLSULFANYL)-2-OXOBUTANOATE AMINOTRANSFERASE"/>
    <property type="match status" value="1"/>
</dbReference>
<dbReference type="InterPro" id="IPR050881">
    <property type="entry name" value="LL-DAP_aminotransferase"/>
</dbReference>
<sequence>MFNPARRMQGLTSAIFSEVDELRKKEVAAGNDVITLSIGSPDMAPAAHIIEALKNAVIEPHSYGYTLSKGTPRFLAAVAEWYGKNYNVKLDPETEIHSLMGSQDGLAHIALCFANPGDVVLVPDPGYPIFSAGPSIAGAELYRMPLTAANHYLPDLDSLPENVLRRTKLMIINYPNNPLAATATPEFYQRVVALAHEYQFLVCSDFAYSELVFDGYKPESFLSIPGAREIGIEFNSLSKTYNMAGCRVAFVVGNSQAIAELGRLKSNFDYGIFYPVQQAAVAALTGPQDCVKATADTYRRRRDILVDGLNNAGWPVDRPRASMYIWAPVPAAQLSVDFTIDLLKNTGVAVIPGKAFGQCGEGFVRIALVQPEVRLKEAVHRIQTWFGKLNR</sequence>
<dbReference type="PANTHER" id="PTHR42832">
    <property type="entry name" value="AMINO ACID AMINOTRANSFERASE"/>
    <property type="match status" value="1"/>
</dbReference>
<name>A0A498R5A9_9FIRM</name>
<dbReference type="Proteomes" id="UP000277811">
    <property type="component" value="Unassembled WGS sequence"/>
</dbReference>
<dbReference type="Pfam" id="PF00155">
    <property type="entry name" value="Aminotran_1_2"/>
    <property type="match status" value="1"/>
</dbReference>
<evidence type="ECO:0000256" key="4">
    <source>
        <dbReference type="RuleBase" id="RU000481"/>
    </source>
</evidence>
<evidence type="ECO:0000256" key="1">
    <source>
        <dbReference type="ARBA" id="ARBA00001933"/>
    </source>
</evidence>
<dbReference type="EC" id="2.6.1.-" evidence="4"/>
<comment type="similarity">
    <text evidence="4">Belongs to the class-I pyridoxal-phosphate-dependent aminotransferase family.</text>
</comment>
<organism evidence="6 7">
    <name type="scientific">Lucifera butyrica</name>
    <dbReference type="NCBI Taxonomy" id="1351585"/>
    <lineage>
        <taxon>Bacteria</taxon>
        <taxon>Bacillati</taxon>
        <taxon>Bacillota</taxon>
        <taxon>Negativicutes</taxon>
        <taxon>Veillonellales</taxon>
        <taxon>Veillonellaceae</taxon>
        <taxon>Lucifera</taxon>
    </lineage>
</organism>
<dbReference type="PROSITE" id="PS00105">
    <property type="entry name" value="AA_TRANSFER_CLASS_1"/>
    <property type="match status" value="1"/>
</dbReference>
<evidence type="ECO:0000256" key="3">
    <source>
        <dbReference type="ARBA" id="ARBA00022679"/>
    </source>
</evidence>
<dbReference type="AlphaFoldDB" id="A0A498R5A9"/>
<evidence type="ECO:0000313" key="6">
    <source>
        <dbReference type="EMBL" id="VBB07906.1"/>
    </source>
</evidence>
<dbReference type="Gene3D" id="3.40.640.10">
    <property type="entry name" value="Type I PLP-dependent aspartate aminotransferase-like (Major domain)"/>
    <property type="match status" value="1"/>
</dbReference>
<reference evidence="6 7" key="1">
    <citation type="submission" date="2018-06" db="EMBL/GenBank/DDBJ databases">
        <authorList>
            <person name="Strepis N."/>
        </authorList>
    </citation>
    <scope>NUCLEOTIDE SEQUENCE [LARGE SCALE GENOMIC DNA]</scope>
    <source>
        <strain evidence="6">LUCI</strain>
    </source>
</reference>
<proteinExistence type="inferred from homology"/>
<keyword evidence="3 4" id="KW-0808">Transferase</keyword>
<dbReference type="Gene3D" id="3.90.1150.10">
    <property type="entry name" value="Aspartate Aminotransferase, domain 1"/>
    <property type="match status" value="1"/>
</dbReference>
<feature type="domain" description="Aminotransferase class I/classII large" evidence="5">
    <location>
        <begin position="32"/>
        <end position="382"/>
    </location>
</feature>
<dbReference type="InterPro" id="IPR004838">
    <property type="entry name" value="NHTrfase_class1_PyrdxlP-BS"/>
</dbReference>
<dbReference type="SUPFAM" id="SSF53383">
    <property type="entry name" value="PLP-dependent transferases"/>
    <property type="match status" value="1"/>
</dbReference>
<accession>A0A498R5A9</accession>
<dbReference type="EMBL" id="UPPP01000083">
    <property type="protein sequence ID" value="VBB07906.1"/>
    <property type="molecule type" value="Genomic_DNA"/>
</dbReference>
<keyword evidence="7" id="KW-1185">Reference proteome</keyword>
<dbReference type="GO" id="GO:0030170">
    <property type="term" value="F:pyridoxal phosphate binding"/>
    <property type="evidence" value="ECO:0007669"/>
    <property type="project" value="InterPro"/>
</dbReference>
<keyword evidence="2 4" id="KW-0032">Aminotransferase</keyword>
<evidence type="ECO:0000259" key="5">
    <source>
        <dbReference type="Pfam" id="PF00155"/>
    </source>
</evidence>
<gene>
    <name evidence="6" type="ORF">LUCI_3171</name>
</gene>
<evidence type="ECO:0000313" key="7">
    <source>
        <dbReference type="Proteomes" id="UP000277811"/>
    </source>
</evidence>
<dbReference type="InterPro" id="IPR004839">
    <property type="entry name" value="Aminotransferase_I/II_large"/>
</dbReference>
<dbReference type="OrthoDB" id="9802328at2"/>